<gene>
    <name evidence="5" type="ORF">R5W23_004201</name>
</gene>
<evidence type="ECO:0000313" key="5">
    <source>
        <dbReference type="EMBL" id="MDY3562723.1"/>
    </source>
</evidence>
<dbReference type="InterPro" id="IPR011990">
    <property type="entry name" value="TPR-like_helical_dom_sf"/>
</dbReference>
<reference evidence="6" key="1">
    <citation type="journal article" date="2023" name="Mar. Drugs">
        <title>Gemmata algarum, a Novel Planctomycete Isolated from an Algal Mat, Displays Antimicrobial Activity.</title>
        <authorList>
            <person name="Kumar G."/>
            <person name="Kallscheuer N."/>
            <person name="Kashif M."/>
            <person name="Ahamad S."/>
            <person name="Jagadeeshwari U."/>
            <person name="Pannikurungottu S."/>
            <person name="Haufschild T."/>
            <person name="Kabuu M."/>
            <person name="Sasikala C."/>
            <person name="Jogler C."/>
            <person name="Ramana C."/>
        </authorList>
    </citation>
    <scope>NUCLEOTIDE SEQUENCE [LARGE SCALE GENOMIC DNA]</scope>
    <source>
        <strain evidence="6">JC673</strain>
    </source>
</reference>
<evidence type="ECO:0000256" key="1">
    <source>
        <dbReference type="ARBA" id="ARBA00022737"/>
    </source>
</evidence>
<name>A0ABU5F8K7_9BACT</name>
<keyword evidence="4" id="KW-0732">Signal</keyword>
<keyword evidence="2 3" id="KW-0802">TPR repeat</keyword>
<dbReference type="EMBL" id="JAXBLV010000222">
    <property type="protein sequence ID" value="MDY3562723.1"/>
    <property type="molecule type" value="Genomic_DNA"/>
</dbReference>
<dbReference type="SMART" id="SM00028">
    <property type="entry name" value="TPR"/>
    <property type="match status" value="9"/>
</dbReference>
<evidence type="ECO:0000313" key="6">
    <source>
        <dbReference type="Proteomes" id="UP001272242"/>
    </source>
</evidence>
<keyword evidence="1" id="KW-0677">Repeat</keyword>
<dbReference type="SUPFAM" id="SSF48452">
    <property type="entry name" value="TPR-like"/>
    <property type="match status" value="4"/>
</dbReference>
<dbReference type="Gene3D" id="1.25.40.10">
    <property type="entry name" value="Tetratricopeptide repeat domain"/>
    <property type="match status" value="5"/>
</dbReference>
<dbReference type="RefSeq" id="WP_320689015.1">
    <property type="nucleotide sequence ID" value="NZ_JAXBLV010000222.1"/>
</dbReference>
<dbReference type="InterPro" id="IPR051012">
    <property type="entry name" value="CellSynth/LPSAsmb/PSIAsmb"/>
</dbReference>
<dbReference type="InterPro" id="IPR019734">
    <property type="entry name" value="TPR_rpt"/>
</dbReference>
<protein>
    <submittedName>
        <fullName evidence="5">Tetratricopeptide repeat protein</fullName>
    </submittedName>
</protein>
<organism evidence="5 6">
    <name type="scientific">Gemmata algarum</name>
    <dbReference type="NCBI Taxonomy" id="2975278"/>
    <lineage>
        <taxon>Bacteria</taxon>
        <taxon>Pseudomonadati</taxon>
        <taxon>Planctomycetota</taxon>
        <taxon>Planctomycetia</taxon>
        <taxon>Gemmatales</taxon>
        <taxon>Gemmataceae</taxon>
        <taxon>Gemmata</taxon>
    </lineage>
</organism>
<evidence type="ECO:0000256" key="2">
    <source>
        <dbReference type="ARBA" id="ARBA00022803"/>
    </source>
</evidence>
<dbReference type="PROSITE" id="PS50005">
    <property type="entry name" value="TPR"/>
    <property type="match status" value="1"/>
</dbReference>
<feature type="repeat" description="TPR" evidence="3">
    <location>
        <begin position="432"/>
        <end position="465"/>
    </location>
</feature>
<dbReference type="Proteomes" id="UP001272242">
    <property type="component" value="Unassembled WGS sequence"/>
</dbReference>
<evidence type="ECO:0000256" key="4">
    <source>
        <dbReference type="SAM" id="SignalP"/>
    </source>
</evidence>
<evidence type="ECO:0000256" key="3">
    <source>
        <dbReference type="PROSITE-ProRule" id="PRU00339"/>
    </source>
</evidence>
<keyword evidence="6" id="KW-1185">Reference proteome</keyword>
<accession>A0ABU5F8K7</accession>
<feature type="chain" id="PRO_5047337670" evidence="4">
    <location>
        <begin position="26"/>
        <end position="1412"/>
    </location>
</feature>
<sequence length="1412" mass="154306">MPTINKRFLLKMLLALFAFSGALVAAHAVQASRIPAALKTQSDRAAEAGKTDVAIHYLRQYLEFKPEEIESQIKLAELLAQRPPTQRGMTDLLFLYDKILRLDQARFDPRRHDIRRQAFETALRAGKFTDAVTHGQALLQDFPTDAALWDRLAAAQTGLSQHAAARKSYEEAVRCAPDEITHYQHLAQLVWKNLDDKAGARVVLDRMVQALPQNPNAFLTRARFDTLLADEEAVARQFARPIADLHRVIELDPEHAEAALLLAELMQRNRNIPAAHALLRDAVALYPKDLKIVRGLSWLELIRGNVAASITVLEDGLKATPDGFDLMVPLADLLIQQNDTVRTAEILKRLEARKAPPTQVKYLRARMVMREEKWDKAVNLIDALRRDPDVVKLTGLQLQLNLLSAACYSKLGDQPAEEKAYQRVTTADPKNVTARVGLGNLYLNQGRFDDAAREFESALQSPYATGTVVSQWVKLKARLLQSDPQANWTRLEAAVGAAAPRFGRGSVEPLLLRGEVLAAQGKLMEAVKLLRQETTRRPADGHLWAALALTTADFSGCAAGLVVLDEAQASAGDCADVRLARAALYSREPGRVRPIEALAEHTESWPENEQLRLLSGLVEVYDRLGDAERVVQLLRRIVARQPSNVGVWLKLHERAGTGPAASAARAAIAKLETESAPSVVLCDARTATAETAPSVLPRVLHAFGADPTRADVCLALARLKTLTGDTTAAAELTERAFKLEPTRYECAEALVAQHAKAGATDRTAQLLARLANDPRWAGEPFRRMVGHVLPVLPAPVAANLLAQCRKLVERDPNGLPWMAESGVLLRLPEAANLVDEATRRPGATSDDWLRKALFASRDNPAAGPEVLAAARAALPVATYFQLVAVYCDTAAGSTFTPEVADPAERRALAQARLSVKLSRSQAADGGKVLEAFLAGKDVPAADADWARRNLAMIYAVGGTPEDRVRAMNLIRTVVSTEALSPEELRATASVLTTLGRYLEGPDRRAVLNGAITSLAAAYKTTSAPSYLFAMSQLYRALGERRKSRECLQTLLNDEKDPSYAFYLRAALDELVEDNYFEAAATFAGRLTAKAAGDFNALASVARFECKAGRPERGLAIAEDYARVADGGSGDYLVRSARVAELLDELSRLPNVRGTPVARRMADAAVERYTAIVPNRPEAIVGAAGVLAADGRTADAFDRIERLNRYIPTRLRASAGLAIVRGRGEVTERQAELARKWLDDCLAEEPDSIPLLLNRAEFLALRRDTTGATNGFKEVIKKEPKNVIALNNLAWLLAADPATADEALKLVAQATREGGLTGELLDTRARVQITLKQYTAAHHDLAEAISHQPTALRWFHVAVLRMNQTPQQPEEARKAFQEAKRRGIEAKDVHPADLSVFKVLDAANKAVDAAKEK</sequence>
<dbReference type="PANTHER" id="PTHR45586:SF14">
    <property type="entry name" value="TETRATRICOPEPTIDE TPR_2 REPEAT PROTEIN"/>
    <property type="match status" value="1"/>
</dbReference>
<dbReference type="PANTHER" id="PTHR45586">
    <property type="entry name" value="TPR REPEAT-CONTAINING PROTEIN PA4667"/>
    <property type="match status" value="1"/>
</dbReference>
<dbReference type="Pfam" id="PF13432">
    <property type="entry name" value="TPR_16"/>
    <property type="match status" value="3"/>
</dbReference>
<proteinExistence type="predicted"/>
<comment type="caution">
    <text evidence="5">The sequence shown here is derived from an EMBL/GenBank/DDBJ whole genome shotgun (WGS) entry which is preliminary data.</text>
</comment>
<feature type="signal peptide" evidence="4">
    <location>
        <begin position="1"/>
        <end position="25"/>
    </location>
</feature>